<dbReference type="RefSeq" id="XP_043048268.1">
    <property type="nucleotide sequence ID" value="XM_043192296.1"/>
</dbReference>
<evidence type="ECO:0000313" key="3">
    <source>
        <dbReference type="EMBL" id="KAG7192718.1"/>
    </source>
</evidence>
<dbReference type="Proteomes" id="UP000790833">
    <property type="component" value="Unassembled WGS sequence"/>
</dbReference>
<reference evidence="3" key="1">
    <citation type="submission" date="2021-03" db="EMBL/GenBank/DDBJ databases">
        <authorList>
            <person name="Palmer J.M."/>
        </authorList>
    </citation>
    <scope>NUCLEOTIDE SEQUENCE</scope>
    <source>
        <strain evidence="3">ARV_011</strain>
    </source>
</reference>
<dbReference type="OrthoDB" id="4069694at2759"/>
<accession>A0A9P8AHI0</accession>
<keyword evidence="4" id="KW-1185">Reference proteome</keyword>
<sequence>MKFSTATILAAASAVGVNAADAQQVDFLTALVSDLASHRGSYLQFVATFTESVPAAVTELALNVQTYTDNAYTTLLEDTSVVEQISKFATALPWYSSLAAQAAAAASATGSASGSEAASSTESSSSASAADSASSAASSSAKSSESSAKSSESSAKSSASSAKSSASSAKSSASSAASSASSASSSSSTGAAGSVYVAPVGAMLGAVAVALL</sequence>
<protein>
    <submittedName>
        <fullName evidence="3">Uncharacterized protein</fullName>
    </submittedName>
</protein>
<feature type="region of interest" description="Disordered" evidence="1">
    <location>
        <begin position="137"/>
        <end position="168"/>
    </location>
</feature>
<comment type="caution">
    <text evidence="3">The sequence shown here is derived from an EMBL/GenBank/DDBJ whole genome shotgun (WGS) entry which is preliminary data.</text>
</comment>
<name>A0A9P8AHI0_9ASCO</name>
<dbReference type="EMBL" id="JAHMUF010000016">
    <property type="protein sequence ID" value="KAG7192718.1"/>
    <property type="molecule type" value="Genomic_DNA"/>
</dbReference>
<evidence type="ECO:0000256" key="2">
    <source>
        <dbReference type="SAM" id="SignalP"/>
    </source>
</evidence>
<dbReference type="AlphaFoldDB" id="A0A9P8AHI0"/>
<dbReference type="GeneID" id="66114875"/>
<proteinExistence type="predicted"/>
<evidence type="ECO:0000256" key="1">
    <source>
        <dbReference type="SAM" id="MobiDB-lite"/>
    </source>
</evidence>
<keyword evidence="2" id="KW-0732">Signal</keyword>
<dbReference type="InterPro" id="IPR000992">
    <property type="entry name" value="SRP1_TIP1"/>
</dbReference>
<feature type="signal peptide" evidence="2">
    <location>
        <begin position="1"/>
        <end position="22"/>
    </location>
</feature>
<dbReference type="Pfam" id="PF00660">
    <property type="entry name" value="SRP1_TIP1"/>
    <property type="match status" value="1"/>
</dbReference>
<organism evidence="3 4">
    <name type="scientific">Scheffersomyces spartinae</name>
    <dbReference type="NCBI Taxonomy" id="45513"/>
    <lineage>
        <taxon>Eukaryota</taxon>
        <taxon>Fungi</taxon>
        <taxon>Dikarya</taxon>
        <taxon>Ascomycota</taxon>
        <taxon>Saccharomycotina</taxon>
        <taxon>Pichiomycetes</taxon>
        <taxon>Debaryomycetaceae</taxon>
        <taxon>Scheffersomyces</taxon>
    </lineage>
</organism>
<gene>
    <name evidence="3" type="ORF">KQ657_001501</name>
</gene>
<dbReference type="PRINTS" id="PR00833">
    <property type="entry name" value="POAALLERGEN"/>
</dbReference>
<feature type="chain" id="PRO_5040402848" evidence="2">
    <location>
        <begin position="23"/>
        <end position="212"/>
    </location>
</feature>
<evidence type="ECO:0000313" key="4">
    <source>
        <dbReference type="Proteomes" id="UP000790833"/>
    </source>
</evidence>